<keyword evidence="3 9" id="KW-0813">Transport</keyword>
<comment type="similarity">
    <text evidence="2 9">Belongs to the mitochondrial carrier (TC 2.A.29) family.</text>
</comment>
<evidence type="ECO:0000256" key="2">
    <source>
        <dbReference type="ARBA" id="ARBA00006375"/>
    </source>
</evidence>
<reference evidence="16 17" key="1">
    <citation type="submission" date="2018-08" db="EMBL/GenBank/DDBJ databases">
        <title>Aphanomyces genome sequencing and annotation.</title>
        <authorList>
            <person name="Minardi D."/>
            <person name="Oidtmann B."/>
            <person name="Van Der Giezen M."/>
            <person name="Studholme D.J."/>
        </authorList>
    </citation>
    <scope>NUCLEOTIDE SEQUENCE [LARGE SCALE GENOMIC DNA]</scope>
    <source>
        <strain evidence="14 17">197901</strain>
        <strain evidence="12 19">D2</strain>
        <strain evidence="15 21">FDL457</strain>
        <strain evidence="10 16">Kv</strain>
        <strain evidence="13 20">Si</strain>
        <strain evidence="11 18">Yx</strain>
    </source>
</reference>
<name>A0A397FH79_APHAT</name>
<evidence type="ECO:0000256" key="6">
    <source>
        <dbReference type="ARBA" id="ARBA00022989"/>
    </source>
</evidence>
<dbReference type="PANTHER" id="PTHR45618">
    <property type="entry name" value="MITOCHONDRIAL DICARBOXYLATE CARRIER-RELATED"/>
    <property type="match status" value="1"/>
</dbReference>
<dbReference type="GO" id="GO:0016020">
    <property type="term" value="C:membrane"/>
    <property type="evidence" value="ECO:0007669"/>
    <property type="project" value="UniProtKB-SubCell"/>
</dbReference>
<dbReference type="AlphaFoldDB" id="A0A397FH79"/>
<feature type="repeat" description="Solcar" evidence="8">
    <location>
        <begin position="25"/>
        <end position="112"/>
    </location>
</feature>
<dbReference type="EMBL" id="QUTA01004367">
    <property type="protein sequence ID" value="RHY20061.1"/>
    <property type="molecule type" value="Genomic_DNA"/>
</dbReference>
<gene>
    <name evidence="11" type="ORF">DYB25_008274</name>
    <name evidence="15" type="ORF">DYB26_007374</name>
    <name evidence="12" type="ORF">DYB30_009342</name>
    <name evidence="14" type="ORF">DYB31_008004</name>
    <name evidence="13" type="ORF">DYB34_007349</name>
    <name evidence="10" type="ORF">DYB36_009123</name>
</gene>
<dbReference type="PROSITE" id="PS50920">
    <property type="entry name" value="SOLCAR"/>
    <property type="match status" value="3"/>
</dbReference>
<evidence type="ECO:0000313" key="15">
    <source>
        <dbReference type="EMBL" id="RHZ33147.1"/>
    </source>
</evidence>
<evidence type="ECO:0000313" key="11">
    <source>
        <dbReference type="EMBL" id="RHY20061.1"/>
    </source>
</evidence>
<dbReference type="EMBL" id="QUSZ01005601">
    <property type="protein sequence ID" value="RHY09011.1"/>
    <property type="molecule type" value="Genomic_DNA"/>
</dbReference>
<evidence type="ECO:0000313" key="13">
    <source>
        <dbReference type="EMBL" id="RHY60607.1"/>
    </source>
</evidence>
<evidence type="ECO:0000313" key="14">
    <source>
        <dbReference type="EMBL" id="RHZ21233.1"/>
    </source>
</evidence>
<evidence type="ECO:0000256" key="9">
    <source>
        <dbReference type="RuleBase" id="RU000488"/>
    </source>
</evidence>
<comment type="caution">
    <text evidence="14">The sequence shown here is derived from an EMBL/GenBank/DDBJ whole genome shotgun (WGS) entry which is preliminary data.</text>
</comment>
<dbReference type="Proteomes" id="UP000286510">
    <property type="component" value="Unassembled WGS sequence"/>
</dbReference>
<evidence type="ECO:0000313" key="19">
    <source>
        <dbReference type="Proteomes" id="UP000266643"/>
    </source>
</evidence>
<evidence type="ECO:0000313" key="21">
    <source>
        <dbReference type="Proteomes" id="UP000286510"/>
    </source>
</evidence>
<dbReference type="SUPFAM" id="SSF103506">
    <property type="entry name" value="Mitochondrial carrier"/>
    <property type="match status" value="1"/>
</dbReference>
<evidence type="ECO:0000256" key="7">
    <source>
        <dbReference type="ARBA" id="ARBA00023136"/>
    </source>
</evidence>
<dbReference type="EMBL" id="QUTE01009021">
    <property type="protein sequence ID" value="RHZ21233.1"/>
    <property type="molecule type" value="Genomic_DNA"/>
</dbReference>
<dbReference type="Pfam" id="PF00153">
    <property type="entry name" value="Mito_carr"/>
    <property type="match status" value="3"/>
</dbReference>
<comment type="subcellular location">
    <subcellularLocation>
        <location evidence="1">Membrane</location>
        <topology evidence="1">Multi-pass membrane protein</topology>
    </subcellularLocation>
</comment>
<keyword evidence="7 8" id="KW-0472">Membrane</keyword>
<protein>
    <recommendedName>
        <fullName evidence="22">Mitochondrial carrier protein</fullName>
    </recommendedName>
</protein>
<dbReference type="Proteomes" id="UP000266643">
    <property type="component" value="Unassembled WGS sequence"/>
</dbReference>
<dbReference type="InterPro" id="IPR023395">
    <property type="entry name" value="MCP_dom_sf"/>
</dbReference>
<accession>A0A397FH79</accession>
<evidence type="ECO:0000313" key="12">
    <source>
        <dbReference type="EMBL" id="RHY39009.1"/>
    </source>
</evidence>
<dbReference type="EMBL" id="QUTF01010139">
    <property type="protein sequence ID" value="RHZ33147.1"/>
    <property type="molecule type" value="Genomic_DNA"/>
</dbReference>
<dbReference type="Gene3D" id="1.50.40.10">
    <property type="entry name" value="Mitochondrial carrier domain"/>
    <property type="match status" value="1"/>
</dbReference>
<keyword evidence="4 8" id="KW-0812">Transmembrane</keyword>
<dbReference type="EMBL" id="QUTD01011909">
    <property type="protein sequence ID" value="RHY39009.1"/>
    <property type="molecule type" value="Genomic_DNA"/>
</dbReference>
<evidence type="ECO:0000313" key="20">
    <source>
        <dbReference type="Proteomes" id="UP000283543"/>
    </source>
</evidence>
<dbReference type="InterPro" id="IPR050391">
    <property type="entry name" value="Mito_Metabolite_Transporter"/>
</dbReference>
<evidence type="ECO:0000256" key="5">
    <source>
        <dbReference type="ARBA" id="ARBA00022737"/>
    </source>
</evidence>
<dbReference type="Proteomes" id="UP000283543">
    <property type="component" value="Unassembled WGS sequence"/>
</dbReference>
<evidence type="ECO:0000313" key="16">
    <source>
        <dbReference type="Proteomes" id="UP000265427"/>
    </source>
</evidence>
<dbReference type="Proteomes" id="UP000265427">
    <property type="component" value="Unassembled WGS sequence"/>
</dbReference>
<feature type="repeat" description="Solcar" evidence="8">
    <location>
        <begin position="121"/>
        <end position="205"/>
    </location>
</feature>
<evidence type="ECO:0000256" key="1">
    <source>
        <dbReference type="ARBA" id="ARBA00004141"/>
    </source>
</evidence>
<evidence type="ECO:0000313" key="18">
    <source>
        <dbReference type="Proteomes" id="UP000266239"/>
    </source>
</evidence>
<proteinExistence type="inferred from homology"/>
<evidence type="ECO:0000313" key="10">
    <source>
        <dbReference type="EMBL" id="RHY09011.1"/>
    </source>
</evidence>
<organism evidence="14 17">
    <name type="scientific">Aphanomyces astaci</name>
    <name type="common">Crayfish plague agent</name>
    <dbReference type="NCBI Taxonomy" id="112090"/>
    <lineage>
        <taxon>Eukaryota</taxon>
        <taxon>Sar</taxon>
        <taxon>Stramenopiles</taxon>
        <taxon>Oomycota</taxon>
        <taxon>Saprolegniomycetes</taxon>
        <taxon>Saprolegniales</taxon>
        <taxon>Verrucalvaceae</taxon>
        <taxon>Aphanomyces</taxon>
    </lineage>
</organism>
<evidence type="ECO:0000256" key="3">
    <source>
        <dbReference type="ARBA" id="ARBA00022448"/>
    </source>
</evidence>
<evidence type="ECO:0000256" key="8">
    <source>
        <dbReference type="PROSITE-ProRule" id="PRU00282"/>
    </source>
</evidence>
<dbReference type="EMBL" id="QUTB01004642">
    <property type="protein sequence ID" value="RHY60607.1"/>
    <property type="molecule type" value="Genomic_DNA"/>
</dbReference>
<evidence type="ECO:0008006" key="22">
    <source>
        <dbReference type="Google" id="ProtNLM"/>
    </source>
</evidence>
<sequence>MATTAASPYHVQTTTAAAAPPGVGVKFILAGCSNLSAAFITNPIDVLKTRMQLEGELPPHAPRRYGGFVAGGHTILRSEGWRGFYKGLTASLMRDGFYSGIRLGAYEPVKELLGATDPSTTPLYTKITAGAITGAFGSALANPTDLVKVRMQGEGTRYASTRQAFVDIWTHEGTQGLWKGVGPTVKRAALLTATQIPSYDHSKHLLINHDVLEEGVLLHFICSMFAGFMAATVTSPVDVIKTRIMHQSTQVYSGSVDAFQKIVRSEGIAGLYKGWFPNWMRLGPHTMITLMIFEELRKIAGLPPI</sequence>
<feature type="repeat" description="Solcar" evidence="8">
    <location>
        <begin position="214"/>
        <end position="299"/>
    </location>
</feature>
<dbReference type="VEuPathDB" id="FungiDB:H257_18289"/>
<evidence type="ECO:0000313" key="17">
    <source>
        <dbReference type="Proteomes" id="UP000266196"/>
    </source>
</evidence>
<dbReference type="Proteomes" id="UP000266239">
    <property type="component" value="Unassembled WGS sequence"/>
</dbReference>
<dbReference type="InterPro" id="IPR018108">
    <property type="entry name" value="MCP_transmembrane"/>
</dbReference>
<dbReference type="Proteomes" id="UP000266196">
    <property type="component" value="Unassembled WGS sequence"/>
</dbReference>
<keyword evidence="6" id="KW-1133">Transmembrane helix</keyword>
<keyword evidence="5" id="KW-0677">Repeat</keyword>
<evidence type="ECO:0000256" key="4">
    <source>
        <dbReference type="ARBA" id="ARBA00022692"/>
    </source>
</evidence>